<evidence type="ECO:0000313" key="2">
    <source>
        <dbReference type="Proteomes" id="UP000238042"/>
    </source>
</evidence>
<dbReference type="AlphaFoldDB" id="A0A2S8AEY4"/>
<sequence>MKKKLFLVSLLSSYNLIFSQIGIGTDKPDPSAILDINADQTSQKKGVLFPRVALTSSTDIVTIPKPTVGLIVFNTGDNPGFTTRSFYYWDGTEWRLLDSSTAIEPSVNSLQCENAMLTPPRYIAGQKYSGTITLPYIMGNGGKYTNNGILEENGLSYGLQPGTLNFGNGTLSYTVTGSPSVSSPTGTKFTLKFLDKSCEVTLGTLNEIKTVNFARKNTSPIDIFTPENSVTKIGNLEVRYNGTDPTINGFIEFRPLIPTHVTLKYDKVGSGGQNLEIYGTIPASNDGTWYKTVTDGVWKWGWGVPSSTSGSFPDLSALNRDIGTVLITFQNNTTQEVYRVSVNINDAIPAYNRIPAIKSGVTFFIEKLE</sequence>
<proteinExistence type="predicted"/>
<reference evidence="1 2" key="1">
    <citation type="submission" date="2018-02" db="EMBL/GenBank/DDBJ databases">
        <title>Genome sequences of Apibacter spp., gut symbionts of Asian honey bees.</title>
        <authorList>
            <person name="Kwong W.K."/>
            <person name="Steele M.I."/>
            <person name="Moran N.A."/>
        </authorList>
    </citation>
    <scope>NUCLEOTIDE SEQUENCE [LARGE SCALE GENOMIC DNA]</scope>
    <source>
        <strain evidence="2">wkB301</strain>
    </source>
</reference>
<dbReference type="EMBL" id="PSZM01000024">
    <property type="protein sequence ID" value="PQL94213.1"/>
    <property type="molecule type" value="Genomic_DNA"/>
</dbReference>
<organism evidence="1 2">
    <name type="scientific">Apibacter adventoris</name>
    <dbReference type="NCBI Taxonomy" id="1679466"/>
    <lineage>
        <taxon>Bacteria</taxon>
        <taxon>Pseudomonadati</taxon>
        <taxon>Bacteroidota</taxon>
        <taxon>Flavobacteriia</taxon>
        <taxon>Flavobacteriales</taxon>
        <taxon>Weeksellaceae</taxon>
        <taxon>Apibacter</taxon>
    </lineage>
</organism>
<dbReference type="Proteomes" id="UP000238042">
    <property type="component" value="Unassembled WGS sequence"/>
</dbReference>
<protein>
    <submittedName>
        <fullName evidence="1">Uncharacterized protein</fullName>
    </submittedName>
</protein>
<name>A0A2S8AEY4_9FLAO</name>
<gene>
    <name evidence="1" type="ORF">C4S77_03355</name>
</gene>
<dbReference type="RefSeq" id="WP_105246052.1">
    <property type="nucleotide sequence ID" value="NZ_PSZM01000024.1"/>
</dbReference>
<accession>A0A2S8AEY4</accession>
<evidence type="ECO:0000313" key="1">
    <source>
        <dbReference type="EMBL" id="PQL94213.1"/>
    </source>
</evidence>
<comment type="caution">
    <text evidence="1">The sequence shown here is derived from an EMBL/GenBank/DDBJ whole genome shotgun (WGS) entry which is preliminary data.</text>
</comment>
<keyword evidence="2" id="KW-1185">Reference proteome</keyword>
<dbReference type="OrthoDB" id="581140at2"/>